<feature type="compositionally biased region" description="Basic and acidic residues" evidence="1">
    <location>
        <begin position="496"/>
        <end position="507"/>
    </location>
</feature>
<dbReference type="EMBL" id="CP083680">
    <property type="protein sequence ID" value="UYU67461.1"/>
    <property type="molecule type" value="Genomic_DNA"/>
</dbReference>
<dbReference type="Pfam" id="PF01823">
    <property type="entry name" value="MACPF"/>
    <property type="match status" value="1"/>
</dbReference>
<accession>A0ABD7U5D4</accession>
<keyword evidence="2" id="KW-0732">Signal</keyword>
<feature type="domain" description="MACPF" evidence="3">
    <location>
        <begin position="9"/>
        <end position="339"/>
    </location>
</feature>
<name>A0ABD7U5D4_BACT4</name>
<evidence type="ECO:0000259" key="3">
    <source>
        <dbReference type="PROSITE" id="PS51412"/>
    </source>
</evidence>
<evidence type="ECO:0000313" key="4">
    <source>
        <dbReference type="EMBL" id="UYU67461.1"/>
    </source>
</evidence>
<proteinExistence type="predicted"/>
<feature type="signal peptide" evidence="2">
    <location>
        <begin position="1"/>
        <end position="19"/>
    </location>
</feature>
<protein>
    <recommendedName>
        <fullName evidence="3">MACPF domain-containing protein</fullName>
    </recommendedName>
</protein>
<feature type="region of interest" description="Disordered" evidence="1">
    <location>
        <begin position="488"/>
        <end position="537"/>
    </location>
</feature>
<dbReference type="AlphaFoldDB" id="A0ABD7U5D4"/>
<sequence length="563" mass="63887">MKRLYYFLFLLVCIACSDAIIEQHVYTQDSQMDVLTRSGGDRKYDLLGFGYDITGKYFTNTSAKAQVIDPVALKKDYNDRVDYDLIASTDGRLTAGVSAGEYTKNLSVHLKLYSDSDSISAFKGHLESSFSSAEHYSAKYSIAGYSLFMRMKQLYMTAPNAMLSKYLTNKFKKDLETQDMEYIINNYGTHVLTNITLGARLDIMYRSLVASSMKKRTVESGCSYHVKGIFGINVDGHIDETLLKDNTEQELVYRAIGGNPNKPFVGSINADTQTPISIDISVWQSSCDTTNMQLIDAESQTVIPIYELVEDFAKKEQLKAAVMKYIREKSYIDVGDPIPLYRYIYEGEIHTVNDRGGATRDIFWPVKDYYYTTDYREYGQGNGIYTYDKILCYVYSASEHPTGTIPLYEYLYKIKPTSDKVKSYYTTDWNELGQGNEYYKYRRIACYVYALDSKPSNSIPLYSFSRYYEKVLRPYHFFIDLNEANYNKNNGSGNSSRRDSGSDRDSGSSRSSGSSVNNSARNSRSSRRPGTGGRDESTIKLSFATYSSGPDTCCYVLPIIPPR</sequence>
<gene>
    <name evidence="4" type="ORF">KQP68_04030</name>
</gene>
<feature type="compositionally biased region" description="Low complexity" evidence="1">
    <location>
        <begin position="508"/>
        <end position="523"/>
    </location>
</feature>
<evidence type="ECO:0000256" key="1">
    <source>
        <dbReference type="SAM" id="MobiDB-lite"/>
    </source>
</evidence>
<evidence type="ECO:0000313" key="5">
    <source>
        <dbReference type="Proteomes" id="UP001156218"/>
    </source>
</evidence>
<organism evidence="4 5">
    <name type="scientific">Bacteroides thetaiotaomicron</name>
    <dbReference type="NCBI Taxonomy" id="818"/>
    <lineage>
        <taxon>Bacteria</taxon>
        <taxon>Pseudomonadati</taxon>
        <taxon>Bacteroidota</taxon>
        <taxon>Bacteroidia</taxon>
        <taxon>Bacteroidales</taxon>
        <taxon>Bacteroidaceae</taxon>
        <taxon>Bacteroides</taxon>
    </lineage>
</organism>
<dbReference type="InterPro" id="IPR020864">
    <property type="entry name" value="MACPF"/>
</dbReference>
<dbReference type="RefSeq" id="WP_055229362.1">
    <property type="nucleotide sequence ID" value="NZ_CAXSMB010000010.1"/>
</dbReference>
<dbReference type="Proteomes" id="UP001156218">
    <property type="component" value="Chromosome"/>
</dbReference>
<dbReference type="PROSITE" id="PS51412">
    <property type="entry name" value="MACPF_2"/>
    <property type="match status" value="1"/>
</dbReference>
<feature type="chain" id="PRO_5044823151" description="MACPF domain-containing protein" evidence="2">
    <location>
        <begin position="20"/>
        <end position="563"/>
    </location>
</feature>
<reference evidence="4 5" key="1">
    <citation type="submission" date="2021-06" db="EMBL/GenBank/DDBJ databases">
        <title>Interrogation of the integrated mobile genetic elements in gut-associated Bacteroides with a consensus prediction approach.</title>
        <authorList>
            <person name="Campbell D.E."/>
            <person name="Leigh J.R."/>
            <person name="Kim T."/>
            <person name="England W."/>
            <person name="Whitaker R.J."/>
            <person name="Degnan P.H."/>
        </authorList>
    </citation>
    <scope>NUCLEOTIDE SEQUENCE [LARGE SCALE GENOMIC DNA]</scope>
    <source>
        <strain evidence="4 5">WAL8669</strain>
    </source>
</reference>
<evidence type="ECO:0000256" key="2">
    <source>
        <dbReference type="SAM" id="SignalP"/>
    </source>
</evidence>